<sequence length="262" mass="29170">MSTERQEPKISLSIDEDDIVQAPPQRKTPSAPPPPPPNSGGGSGFVTFMLAVLILALAGASYYLYEQLSSAQKQLQSGQGRIDLLEQRLSVADESISETSASTQVRLQEMDSEVRKLWDNVWKKQKEELAQHDASLTTQKANLEKAEKRIAALEAKLRTSDEQVAKIVKSYNAERESLTSMASKLDRVIAQAEVNRKQLLDMGKQVASGGALDARVKDLERRVSQNDDWLDSINAFRKQVNRDIESMRQTMSQYHSGSPSPR</sequence>
<evidence type="ECO:0000256" key="2">
    <source>
        <dbReference type="SAM" id="MobiDB-lite"/>
    </source>
</evidence>
<evidence type="ECO:0000256" key="1">
    <source>
        <dbReference type="SAM" id="Coils"/>
    </source>
</evidence>
<evidence type="ECO:0000313" key="4">
    <source>
        <dbReference type="EMBL" id="AMO69402.1"/>
    </source>
</evidence>
<keyword evidence="3" id="KW-0472">Membrane</keyword>
<dbReference type="RefSeq" id="WP_008251490.1">
    <property type="nucleotide sequence ID" value="NZ_CP014544.1"/>
</dbReference>
<proteinExistence type="predicted"/>
<dbReference type="Proteomes" id="UP000074119">
    <property type="component" value="Chromosome"/>
</dbReference>
<feature type="coiled-coil region" evidence="1">
    <location>
        <begin position="129"/>
        <end position="163"/>
    </location>
</feature>
<dbReference type="KEGG" id="zal:AZF00_14300"/>
<feature type="region of interest" description="Disordered" evidence="2">
    <location>
        <begin position="1"/>
        <end position="42"/>
    </location>
</feature>
<keyword evidence="3" id="KW-1133">Transmembrane helix</keyword>
<evidence type="ECO:0000313" key="5">
    <source>
        <dbReference type="Proteomes" id="UP000074119"/>
    </source>
</evidence>
<dbReference type="EMBL" id="CP014544">
    <property type="protein sequence ID" value="AMO69402.1"/>
    <property type="molecule type" value="Genomic_DNA"/>
</dbReference>
<keyword evidence="3" id="KW-0812">Transmembrane</keyword>
<gene>
    <name evidence="4" type="ORF">AZF00_14300</name>
</gene>
<protein>
    <submittedName>
        <fullName evidence="4">Uncharacterized protein</fullName>
    </submittedName>
</protein>
<feature type="transmembrane region" description="Helical" evidence="3">
    <location>
        <begin position="45"/>
        <end position="65"/>
    </location>
</feature>
<reference evidence="4 5" key="1">
    <citation type="submission" date="2015-12" db="EMBL/GenBank/DDBJ databases">
        <authorList>
            <person name="Shamseldin A."/>
            <person name="Moawad H."/>
            <person name="Abd El-Rahim W.M."/>
            <person name="Sadowsky M.J."/>
        </authorList>
    </citation>
    <scope>NUCLEOTIDE SEQUENCE [LARGE SCALE GENOMIC DNA]</scope>
    <source>
        <strain evidence="4 5">SM2</strain>
    </source>
</reference>
<organism evidence="4 5">
    <name type="scientific">Zhongshania aliphaticivorans</name>
    <dbReference type="NCBI Taxonomy" id="1470434"/>
    <lineage>
        <taxon>Bacteria</taxon>
        <taxon>Pseudomonadati</taxon>
        <taxon>Pseudomonadota</taxon>
        <taxon>Gammaproteobacteria</taxon>
        <taxon>Cellvibrionales</taxon>
        <taxon>Spongiibacteraceae</taxon>
        <taxon>Zhongshania</taxon>
    </lineage>
</organism>
<evidence type="ECO:0000256" key="3">
    <source>
        <dbReference type="SAM" id="Phobius"/>
    </source>
</evidence>
<name>A0A127M832_9GAMM</name>
<accession>A0A127M832</accession>
<dbReference type="STRING" id="1470434.AZF00_14300"/>
<keyword evidence="1" id="KW-0175">Coiled coil</keyword>
<dbReference type="AlphaFoldDB" id="A0A127M832"/>